<proteinExistence type="predicted"/>
<sequence length="294" mass="34255">MEEMEWQDLITDIKDGKCIPFLGAGANGDILPLGREVATELANKHEYPFKDSSKEDLIRVAQFLATKSSPMFPKKEILRVLKERLQQKEAELSNFFRAPDEILSLLAEMPFRIYMTTNYDDLIIRALNVYNKSPERELCRWNKHVKDLPSIFDEGFKPTEKNPVVFHLHGHDKVPESIVISEDDYLDFLVNISRNNLQQLIPPIIQCALSRGSLLFIGYRMADMNFRVIFKGLVESIESSVRSFTLSVQIPPNSSTKGWKKQKEYLEKYFGNMKIRVYWGNAKEFAIEFRKHWR</sequence>
<name>I3IIB5_9BACT</name>
<dbReference type="OrthoDB" id="247948at2"/>
<accession>I3IIB5</accession>
<protein>
    <submittedName>
        <fullName evidence="1">Uncharacterized protein</fullName>
    </submittedName>
</protein>
<dbReference type="STRING" id="247490.KSU1_B0603"/>
<gene>
    <name evidence="1" type="ORF">KSU1_B0603</name>
</gene>
<dbReference type="AlphaFoldDB" id="I3IIB5"/>
<dbReference type="eggNOG" id="COG4995">
    <property type="taxonomic scope" value="Bacteria"/>
</dbReference>
<dbReference type="EMBL" id="BAFH01000002">
    <property type="protein sequence ID" value="GAB61460.1"/>
    <property type="molecule type" value="Genomic_DNA"/>
</dbReference>
<dbReference type="Proteomes" id="UP000002985">
    <property type="component" value="Unassembled WGS sequence"/>
</dbReference>
<comment type="caution">
    <text evidence="1">The sequence shown here is derived from an EMBL/GenBank/DDBJ whole genome shotgun (WGS) entry which is preliminary data.</text>
</comment>
<evidence type="ECO:0000313" key="1">
    <source>
        <dbReference type="EMBL" id="GAB61460.1"/>
    </source>
</evidence>
<keyword evidence="2" id="KW-1185">Reference proteome</keyword>
<evidence type="ECO:0000313" key="2">
    <source>
        <dbReference type="Proteomes" id="UP000002985"/>
    </source>
</evidence>
<dbReference type="Pfam" id="PF13289">
    <property type="entry name" value="SIR2_2"/>
    <property type="match status" value="1"/>
</dbReference>
<reference evidence="1 2" key="1">
    <citation type="journal article" date="2012" name="FEBS Lett.">
        <title>Anammox organism KSU-1 expresses a NirK-type copper-containing nitrite reductase instead of a NirS-type with cytochrome cd1.</title>
        <authorList>
            <person name="Hira D."/>
            <person name="Toh H."/>
            <person name="Migita C.T."/>
            <person name="Okubo H."/>
            <person name="Nishiyama T."/>
            <person name="Hattori M."/>
            <person name="Furukawa K."/>
            <person name="Fujii T."/>
        </authorList>
    </citation>
    <scope>NUCLEOTIDE SEQUENCE [LARGE SCALE GENOMIC DNA]</scope>
</reference>
<organism evidence="1 2">
    <name type="scientific">Candidatus Jettenia caeni</name>
    <dbReference type="NCBI Taxonomy" id="247490"/>
    <lineage>
        <taxon>Bacteria</taxon>
        <taxon>Pseudomonadati</taxon>
        <taxon>Planctomycetota</taxon>
        <taxon>Candidatus Brocadiia</taxon>
        <taxon>Candidatus Brocadiales</taxon>
        <taxon>Candidatus Brocadiaceae</taxon>
        <taxon>Candidatus Jettenia</taxon>
    </lineage>
</organism>